<dbReference type="Proteomes" id="UP000050525">
    <property type="component" value="Unassembled WGS sequence"/>
</dbReference>
<protein>
    <submittedName>
        <fullName evidence="1">Uncharacterized protein</fullName>
    </submittedName>
</protein>
<organism evidence="1 2">
    <name type="scientific">Alligator mississippiensis</name>
    <name type="common">American alligator</name>
    <dbReference type="NCBI Taxonomy" id="8496"/>
    <lineage>
        <taxon>Eukaryota</taxon>
        <taxon>Metazoa</taxon>
        <taxon>Chordata</taxon>
        <taxon>Craniata</taxon>
        <taxon>Vertebrata</taxon>
        <taxon>Euteleostomi</taxon>
        <taxon>Archelosauria</taxon>
        <taxon>Archosauria</taxon>
        <taxon>Crocodylia</taxon>
        <taxon>Alligatoridae</taxon>
        <taxon>Alligatorinae</taxon>
        <taxon>Alligator</taxon>
    </lineage>
</organism>
<proteinExistence type="predicted"/>
<comment type="caution">
    <text evidence="1">The sequence shown here is derived from an EMBL/GenBank/DDBJ whole genome shotgun (WGS) entry which is preliminary data.</text>
</comment>
<keyword evidence="2" id="KW-1185">Reference proteome</keyword>
<sequence>MVSRRLYHQPRAWGPAECPPRAASPAGTLSLYGLTFTQCSMIADASRISWSFPPCCSQCSRTDADPHFSGCRSTTAGLPSYRTDASHEGVHYIGGKVAGFDFPTLDPITSFLWENRFQVTIFRLKTRLSGANCVAKRTWTVRPDYKAGGVSCT</sequence>
<name>A0A151PET5_ALLMI</name>
<gene>
    <name evidence="1" type="ORF">Y1Q_0019982</name>
</gene>
<accession>A0A151PET5</accession>
<evidence type="ECO:0000313" key="1">
    <source>
        <dbReference type="EMBL" id="KYO47275.1"/>
    </source>
</evidence>
<dbReference type="AlphaFoldDB" id="A0A151PET5"/>
<evidence type="ECO:0000313" key="2">
    <source>
        <dbReference type="Proteomes" id="UP000050525"/>
    </source>
</evidence>
<reference evidence="1 2" key="1">
    <citation type="journal article" date="2012" name="Genome Biol.">
        <title>Sequencing three crocodilian genomes to illuminate the evolution of archosaurs and amniotes.</title>
        <authorList>
            <person name="St John J.A."/>
            <person name="Braun E.L."/>
            <person name="Isberg S.R."/>
            <person name="Miles L.G."/>
            <person name="Chong A.Y."/>
            <person name="Gongora J."/>
            <person name="Dalzell P."/>
            <person name="Moran C."/>
            <person name="Bed'hom B."/>
            <person name="Abzhanov A."/>
            <person name="Burgess S.C."/>
            <person name="Cooksey A.M."/>
            <person name="Castoe T.A."/>
            <person name="Crawford N.G."/>
            <person name="Densmore L.D."/>
            <person name="Drew J.C."/>
            <person name="Edwards S.V."/>
            <person name="Faircloth B.C."/>
            <person name="Fujita M.K."/>
            <person name="Greenwold M.J."/>
            <person name="Hoffmann F.G."/>
            <person name="Howard J.M."/>
            <person name="Iguchi T."/>
            <person name="Janes D.E."/>
            <person name="Khan S.Y."/>
            <person name="Kohno S."/>
            <person name="de Koning A.J."/>
            <person name="Lance S.L."/>
            <person name="McCarthy F.M."/>
            <person name="McCormack J.E."/>
            <person name="Merchant M.E."/>
            <person name="Peterson D.G."/>
            <person name="Pollock D.D."/>
            <person name="Pourmand N."/>
            <person name="Raney B.J."/>
            <person name="Roessler K.A."/>
            <person name="Sanford J.R."/>
            <person name="Sawyer R.H."/>
            <person name="Schmidt C.J."/>
            <person name="Triplett E.W."/>
            <person name="Tuberville T.D."/>
            <person name="Venegas-Anaya M."/>
            <person name="Howard J.T."/>
            <person name="Jarvis E.D."/>
            <person name="Guillette L.J.Jr."/>
            <person name="Glenn T.C."/>
            <person name="Green R.E."/>
            <person name="Ray D.A."/>
        </authorList>
    </citation>
    <scope>NUCLEOTIDE SEQUENCE [LARGE SCALE GENOMIC DNA]</scope>
    <source>
        <strain evidence="1">KSC_2009_1</strain>
    </source>
</reference>
<dbReference type="EMBL" id="AKHW03000474">
    <property type="protein sequence ID" value="KYO47275.1"/>
    <property type="molecule type" value="Genomic_DNA"/>
</dbReference>